<evidence type="ECO:0000313" key="1">
    <source>
        <dbReference type="EMBL" id="STX78892.1"/>
    </source>
</evidence>
<dbReference type="AlphaFoldDB" id="A0A378K6S4"/>
<sequence length="34" mass="3925">MATDEEDGSQVNWRSFYFCIYPLPYGRGSDYGSL</sequence>
<name>A0A378K6S4_LEGPN</name>
<dbReference type="EMBL" id="UGOL01000001">
    <property type="protein sequence ID" value="STX78892.1"/>
    <property type="molecule type" value="Genomic_DNA"/>
</dbReference>
<evidence type="ECO:0000313" key="2">
    <source>
        <dbReference type="Proteomes" id="UP000254631"/>
    </source>
</evidence>
<organism evidence="1 2">
    <name type="scientific">Legionella pneumophila</name>
    <dbReference type="NCBI Taxonomy" id="446"/>
    <lineage>
        <taxon>Bacteria</taxon>
        <taxon>Pseudomonadati</taxon>
        <taxon>Pseudomonadota</taxon>
        <taxon>Gammaproteobacteria</taxon>
        <taxon>Legionellales</taxon>
        <taxon>Legionellaceae</taxon>
        <taxon>Legionella</taxon>
    </lineage>
</organism>
<accession>A0A378K6S4</accession>
<dbReference type="Proteomes" id="UP000254631">
    <property type="component" value="Unassembled WGS sequence"/>
</dbReference>
<protein>
    <submittedName>
        <fullName evidence="1">Uncharacterized protein</fullName>
    </submittedName>
</protein>
<reference evidence="1 2" key="1">
    <citation type="submission" date="2018-06" db="EMBL/GenBank/DDBJ databases">
        <authorList>
            <consortium name="Pathogen Informatics"/>
            <person name="Doyle S."/>
        </authorList>
    </citation>
    <scope>NUCLEOTIDE SEQUENCE [LARGE SCALE GENOMIC DNA]</scope>
    <source>
        <strain evidence="1 2">NCTC12000</strain>
    </source>
</reference>
<proteinExistence type="predicted"/>
<gene>
    <name evidence="1" type="ORF">NCTC12000_00878</name>
</gene>